<comment type="caution">
    <text evidence="3">The sequence shown here is derived from an EMBL/GenBank/DDBJ whole genome shotgun (WGS) entry which is preliminary data.</text>
</comment>
<evidence type="ECO:0000313" key="3">
    <source>
        <dbReference type="EMBL" id="TWU54469.1"/>
    </source>
</evidence>
<feature type="signal peptide" evidence="2">
    <location>
        <begin position="1"/>
        <end position="19"/>
    </location>
</feature>
<feature type="compositionally biased region" description="Polar residues" evidence="1">
    <location>
        <begin position="20"/>
        <end position="41"/>
    </location>
</feature>
<evidence type="ECO:0000256" key="1">
    <source>
        <dbReference type="SAM" id="MobiDB-lite"/>
    </source>
</evidence>
<keyword evidence="4" id="KW-1185">Reference proteome</keyword>
<protein>
    <submittedName>
        <fullName evidence="3">Uncharacterized protein</fullName>
    </submittedName>
</protein>
<sequence precursor="true">MRRSIALSLLAALSGSTYAQPTSSIASHPTRTVTSQAQTAEPSELTEKQRIMIEVRRQVGSELNEN</sequence>
<proteinExistence type="predicted"/>
<organism evidence="3 4">
    <name type="scientific">Rubripirellula tenax</name>
    <dbReference type="NCBI Taxonomy" id="2528015"/>
    <lineage>
        <taxon>Bacteria</taxon>
        <taxon>Pseudomonadati</taxon>
        <taxon>Planctomycetota</taxon>
        <taxon>Planctomycetia</taxon>
        <taxon>Pirellulales</taxon>
        <taxon>Pirellulaceae</taxon>
        <taxon>Rubripirellula</taxon>
    </lineage>
</organism>
<feature type="region of interest" description="Disordered" evidence="1">
    <location>
        <begin position="18"/>
        <end position="46"/>
    </location>
</feature>
<evidence type="ECO:0000256" key="2">
    <source>
        <dbReference type="SAM" id="SignalP"/>
    </source>
</evidence>
<dbReference type="EMBL" id="SJPW01000004">
    <property type="protein sequence ID" value="TWU54469.1"/>
    <property type="molecule type" value="Genomic_DNA"/>
</dbReference>
<evidence type="ECO:0000313" key="4">
    <source>
        <dbReference type="Proteomes" id="UP000318288"/>
    </source>
</evidence>
<dbReference type="Proteomes" id="UP000318288">
    <property type="component" value="Unassembled WGS sequence"/>
</dbReference>
<reference evidence="3 4" key="1">
    <citation type="submission" date="2019-02" db="EMBL/GenBank/DDBJ databases">
        <title>Deep-cultivation of Planctomycetes and their phenomic and genomic characterization uncovers novel biology.</title>
        <authorList>
            <person name="Wiegand S."/>
            <person name="Jogler M."/>
            <person name="Boedeker C."/>
            <person name="Pinto D."/>
            <person name="Vollmers J."/>
            <person name="Rivas-Marin E."/>
            <person name="Kohn T."/>
            <person name="Peeters S.H."/>
            <person name="Heuer A."/>
            <person name="Rast P."/>
            <person name="Oberbeckmann S."/>
            <person name="Bunk B."/>
            <person name="Jeske O."/>
            <person name="Meyerdierks A."/>
            <person name="Storesund J.E."/>
            <person name="Kallscheuer N."/>
            <person name="Luecker S."/>
            <person name="Lage O.M."/>
            <person name="Pohl T."/>
            <person name="Merkel B.J."/>
            <person name="Hornburger P."/>
            <person name="Mueller R.-W."/>
            <person name="Bruemmer F."/>
            <person name="Labrenz M."/>
            <person name="Spormann A.M."/>
            <person name="Op Den Camp H."/>
            <person name="Overmann J."/>
            <person name="Amann R."/>
            <person name="Jetten M.S.M."/>
            <person name="Mascher T."/>
            <person name="Medema M.H."/>
            <person name="Devos D.P."/>
            <person name="Kaster A.-K."/>
            <person name="Ovreas L."/>
            <person name="Rohde M."/>
            <person name="Galperin M.Y."/>
            <person name="Jogler C."/>
        </authorList>
    </citation>
    <scope>NUCLEOTIDE SEQUENCE [LARGE SCALE GENOMIC DNA]</scope>
    <source>
        <strain evidence="3 4">Poly51</strain>
    </source>
</reference>
<keyword evidence="2" id="KW-0732">Signal</keyword>
<dbReference type="RefSeq" id="WP_146458688.1">
    <property type="nucleotide sequence ID" value="NZ_SJPW01000004.1"/>
</dbReference>
<accession>A0A5C6F3U5</accession>
<gene>
    <name evidence="3" type="ORF">Poly51_31880</name>
</gene>
<dbReference type="OrthoDB" id="9984439at2"/>
<dbReference type="AlphaFoldDB" id="A0A5C6F3U5"/>
<feature type="chain" id="PRO_5022896687" evidence="2">
    <location>
        <begin position="20"/>
        <end position="66"/>
    </location>
</feature>
<name>A0A5C6F3U5_9BACT</name>